<dbReference type="InterPro" id="IPR050109">
    <property type="entry name" value="HTH-type_TetR-like_transc_reg"/>
</dbReference>
<evidence type="ECO:0000256" key="3">
    <source>
        <dbReference type="ARBA" id="ARBA00023163"/>
    </source>
</evidence>
<proteinExistence type="predicted"/>
<dbReference type="Gene3D" id="1.10.10.60">
    <property type="entry name" value="Homeodomain-like"/>
    <property type="match status" value="1"/>
</dbReference>
<organism evidence="6 7">
    <name type="scientific">Streptomyces mimosae</name>
    <dbReference type="NCBI Taxonomy" id="2586635"/>
    <lineage>
        <taxon>Bacteria</taxon>
        <taxon>Bacillati</taxon>
        <taxon>Actinomycetota</taxon>
        <taxon>Actinomycetes</taxon>
        <taxon>Kitasatosporales</taxon>
        <taxon>Streptomycetaceae</taxon>
        <taxon>Streptomyces</taxon>
    </lineage>
</organism>
<reference evidence="6" key="1">
    <citation type="submission" date="2019-10" db="EMBL/GenBank/DDBJ databases">
        <title>Nonomuraea sp. nov., isolated from Phyllanthus amarus.</title>
        <authorList>
            <person name="Klykleung N."/>
            <person name="Tanasupawat S."/>
        </authorList>
    </citation>
    <scope>NUCLEOTIDE SEQUENCE [LARGE SCALE GENOMIC DNA]</scope>
    <source>
        <strain evidence="6">3MP-10</strain>
    </source>
</reference>
<dbReference type="InterPro" id="IPR036271">
    <property type="entry name" value="Tet_transcr_reg_TetR-rel_C_sf"/>
</dbReference>
<keyword evidence="1" id="KW-0805">Transcription regulation</keyword>
<dbReference type="OrthoDB" id="9796019at2"/>
<dbReference type="RefSeq" id="WP_139667319.1">
    <property type="nucleotide sequence ID" value="NZ_VDLY02000005.1"/>
</dbReference>
<evidence type="ECO:0000256" key="4">
    <source>
        <dbReference type="PROSITE-ProRule" id="PRU00335"/>
    </source>
</evidence>
<feature type="domain" description="HTH tetR-type" evidence="5">
    <location>
        <begin position="13"/>
        <end position="73"/>
    </location>
</feature>
<dbReference type="InterPro" id="IPR011075">
    <property type="entry name" value="TetR_C"/>
</dbReference>
<dbReference type="Gene3D" id="1.10.357.10">
    <property type="entry name" value="Tetracycline Repressor, domain 2"/>
    <property type="match status" value="1"/>
</dbReference>
<protein>
    <submittedName>
        <fullName evidence="6">TetR family transcriptional regulator</fullName>
    </submittedName>
</protein>
<dbReference type="Pfam" id="PF00440">
    <property type="entry name" value="TetR_N"/>
    <property type="match status" value="1"/>
</dbReference>
<dbReference type="InterPro" id="IPR001647">
    <property type="entry name" value="HTH_TetR"/>
</dbReference>
<evidence type="ECO:0000256" key="1">
    <source>
        <dbReference type="ARBA" id="ARBA00023015"/>
    </source>
</evidence>
<dbReference type="PROSITE" id="PS50977">
    <property type="entry name" value="HTH_TETR_2"/>
    <property type="match status" value="1"/>
</dbReference>
<gene>
    <name evidence="6" type="ORF">FH607_008680</name>
</gene>
<dbReference type="Proteomes" id="UP000314251">
    <property type="component" value="Unassembled WGS sequence"/>
</dbReference>
<evidence type="ECO:0000313" key="6">
    <source>
        <dbReference type="EMBL" id="KAB8166975.1"/>
    </source>
</evidence>
<dbReference type="AlphaFoldDB" id="A0A5N6AFF6"/>
<sequence length="202" mass="22015">MSTESGTRRRISPEREAQLYGAVLDLLREVGYDALTMDAVAARTHASKATLYRQWGGKPRLVVMALTSQRRTRPDEVNTGTLRGDIRALVLAEDEETMAERSALMRSLSPAVHHNPELLQAFRDLLINPSLAELDVLLERAVLRGEVAAGRPALRFVPHLLVGALVTEELVGDRLPTHAFLLAYADAVILPALGVPVPDGNG</sequence>
<dbReference type="PANTHER" id="PTHR30055:SF149">
    <property type="entry name" value="TETR-FAMILY TRANSCRIPTIONAL REGULATOR"/>
    <property type="match status" value="1"/>
</dbReference>
<evidence type="ECO:0000256" key="2">
    <source>
        <dbReference type="ARBA" id="ARBA00023125"/>
    </source>
</evidence>
<accession>A0A5N6AFF6</accession>
<evidence type="ECO:0000259" key="5">
    <source>
        <dbReference type="PROSITE" id="PS50977"/>
    </source>
</evidence>
<dbReference type="EMBL" id="VDLY02000005">
    <property type="protein sequence ID" value="KAB8166975.1"/>
    <property type="molecule type" value="Genomic_DNA"/>
</dbReference>
<dbReference type="GO" id="GO:0003700">
    <property type="term" value="F:DNA-binding transcription factor activity"/>
    <property type="evidence" value="ECO:0007669"/>
    <property type="project" value="TreeGrafter"/>
</dbReference>
<comment type="caution">
    <text evidence="6">The sequence shown here is derived from an EMBL/GenBank/DDBJ whole genome shotgun (WGS) entry which is preliminary data.</text>
</comment>
<dbReference type="SUPFAM" id="SSF48498">
    <property type="entry name" value="Tetracyclin repressor-like, C-terminal domain"/>
    <property type="match status" value="1"/>
</dbReference>
<dbReference type="PANTHER" id="PTHR30055">
    <property type="entry name" value="HTH-TYPE TRANSCRIPTIONAL REGULATOR RUTR"/>
    <property type="match status" value="1"/>
</dbReference>
<evidence type="ECO:0000313" key="7">
    <source>
        <dbReference type="Proteomes" id="UP000314251"/>
    </source>
</evidence>
<dbReference type="InterPro" id="IPR009057">
    <property type="entry name" value="Homeodomain-like_sf"/>
</dbReference>
<dbReference type="GO" id="GO:0000976">
    <property type="term" value="F:transcription cis-regulatory region binding"/>
    <property type="evidence" value="ECO:0007669"/>
    <property type="project" value="TreeGrafter"/>
</dbReference>
<dbReference type="SUPFAM" id="SSF46689">
    <property type="entry name" value="Homeodomain-like"/>
    <property type="match status" value="1"/>
</dbReference>
<keyword evidence="3" id="KW-0804">Transcription</keyword>
<keyword evidence="7" id="KW-1185">Reference proteome</keyword>
<name>A0A5N6AFF6_9ACTN</name>
<keyword evidence="2 4" id="KW-0238">DNA-binding</keyword>
<feature type="DNA-binding region" description="H-T-H motif" evidence="4">
    <location>
        <begin position="36"/>
        <end position="55"/>
    </location>
</feature>
<dbReference type="Pfam" id="PF16859">
    <property type="entry name" value="TetR_C_11"/>
    <property type="match status" value="1"/>
</dbReference>